<dbReference type="SUPFAM" id="SSF56281">
    <property type="entry name" value="Metallo-hydrolase/oxidoreductase"/>
    <property type="match status" value="1"/>
</dbReference>
<comment type="function">
    <text evidence="7">Thiolesterase that catalyzes the hydrolysis of S-D-lactoyl-glutathione to form glutathione and D-lactic acid.</text>
</comment>
<comment type="similarity">
    <text evidence="3 7">Belongs to the metallo-beta-lactamase superfamily. Glyoxalase II family.</text>
</comment>
<dbReference type="Proteomes" id="UP000051298">
    <property type="component" value="Unassembled WGS sequence"/>
</dbReference>
<dbReference type="STRING" id="266809.PM03_07185"/>
<dbReference type="InterPro" id="IPR017782">
    <property type="entry name" value="Hydroxyacylglutathione_Hdrlase"/>
</dbReference>
<keyword evidence="5 7" id="KW-0378">Hydrolase</keyword>
<dbReference type="Pfam" id="PF16123">
    <property type="entry name" value="HAGH_C"/>
    <property type="match status" value="1"/>
</dbReference>
<feature type="binding site" evidence="7">
    <location>
        <position position="61"/>
    </location>
    <ligand>
        <name>Zn(2+)</name>
        <dbReference type="ChEBI" id="CHEBI:29105"/>
        <label>2</label>
    </ligand>
</feature>
<dbReference type="EC" id="3.1.2.6" evidence="7"/>
<dbReference type="InterPro" id="IPR050110">
    <property type="entry name" value="Glyoxalase_II_hydrolase"/>
</dbReference>
<evidence type="ECO:0000256" key="7">
    <source>
        <dbReference type="HAMAP-Rule" id="MF_01374"/>
    </source>
</evidence>
<feature type="domain" description="Metallo-beta-lactamase" evidence="8">
    <location>
        <begin position="13"/>
        <end position="168"/>
    </location>
</feature>
<sequence>MPLKVITVPCLSDNYAFLMKDEASGRVGVVDVPEAGPIQAALADAGWTLTDVFFTHHHHDHIGGLPALGAEGVRIWGSAADQDRLPSLTDPVSPGDTILFGESPAQVWDVSGHTINHLAFVFDGYAFTGDSLMALGCGRLFEGTPAQMHASLKQFDSLSDETLVCSGHEYTAANGRFAKTIEPNNVALAQRLQSVAQARAANQPTVPSRLGEERATNPFLRCHIDAVKAGVNLPNSTDVATFAAVRASKDAF</sequence>
<dbReference type="InterPro" id="IPR001279">
    <property type="entry name" value="Metallo-B-lactamas"/>
</dbReference>
<dbReference type="InterPro" id="IPR032282">
    <property type="entry name" value="HAGH_C"/>
</dbReference>
<comment type="pathway">
    <text evidence="2 7">Secondary metabolite metabolism; methylglyoxal degradation; (R)-lactate from methylglyoxal: step 2/2.</text>
</comment>
<dbReference type="PIRSF" id="PIRSF005457">
    <property type="entry name" value="Glx"/>
    <property type="match status" value="1"/>
</dbReference>
<reference evidence="9 10" key="1">
    <citation type="submission" date="2015-09" db="EMBL/GenBank/DDBJ databases">
        <authorList>
            <consortium name="Swine Surveillance"/>
        </authorList>
    </citation>
    <scope>NUCLEOTIDE SEQUENCE [LARGE SCALE GENOMIC DNA]</scope>
    <source>
        <strain evidence="9 10">CECT 5294</strain>
    </source>
</reference>
<organism evidence="9 10">
    <name type="scientific">Thalassobacter stenotrophicus</name>
    <dbReference type="NCBI Taxonomy" id="266809"/>
    <lineage>
        <taxon>Bacteria</taxon>
        <taxon>Pseudomonadati</taxon>
        <taxon>Pseudomonadota</taxon>
        <taxon>Alphaproteobacteria</taxon>
        <taxon>Rhodobacterales</taxon>
        <taxon>Roseobacteraceae</taxon>
        <taxon>Thalassobacter</taxon>
    </lineage>
</organism>
<evidence type="ECO:0000256" key="1">
    <source>
        <dbReference type="ARBA" id="ARBA00001623"/>
    </source>
</evidence>
<keyword evidence="6 7" id="KW-0862">Zinc</keyword>
<dbReference type="GO" id="GO:0019243">
    <property type="term" value="P:methylglyoxal catabolic process to D-lactate via S-lactoyl-glutathione"/>
    <property type="evidence" value="ECO:0007669"/>
    <property type="project" value="UniProtKB-UniRule"/>
</dbReference>
<protein>
    <recommendedName>
        <fullName evidence="7">Hydroxyacylglutathione hydrolase</fullName>
        <ecNumber evidence="7">3.1.2.6</ecNumber>
    </recommendedName>
    <alternativeName>
        <fullName evidence="7">Glyoxalase II</fullName>
        <shortName evidence="7">Glx II</shortName>
    </alternativeName>
</protein>
<dbReference type="NCBIfam" id="TIGR03413">
    <property type="entry name" value="GSH_gloB"/>
    <property type="match status" value="1"/>
</dbReference>
<dbReference type="HAMAP" id="MF_01374">
    <property type="entry name" value="Glyoxalase_2"/>
    <property type="match status" value="1"/>
</dbReference>
<dbReference type="EMBL" id="CYRX01000009">
    <property type="protein sequence ID" value="CUH59209.1"/>
    <property type="molecule type" value="Genomic_DNA"/>
</dbReference>
<comment type="cofactor">
    <cofactor evidence="7">
        <name>Zn(2+)</name>
        <dbReference type="ChEBI" id="CHEBI:29105"/>
    </cofactor>
    <text evidence="7">Binds 2 Zn(2+) ions per subunit.</text>
</comment>
<dbReference type="InterPro" id="IPR036866">
    <property type="entry name" value="RibonucZ/Hydroxyglut_hydro"/>
</dbReference>
<dbReference type="Pfam" id="PF00753">
    <property type="entry name" value="Lactamase_B"/>
    <property type="match status" value="1"/>
</dbReference>
<comment type="subunit">
    <text evidence="7">Monomer.</text>
</comment>
<proteinExistence type="inferred from homology"/>
<feature type="binding site" evidence="7">
    <location>
        <position position="60"/>
    </location>
    <ligand>
        <name>Zn(2+)</name>
        <dbReference type="ChEBI" id="CHEBI:29105"/>
        <label>2</label>
    </ligand>
</feature>
<feature type="binding site" evidence="7">
    <location>
        <position position="58"/>
    </location>
    <ligand>
        <name>Zn(2+)</name>
        <dbReference type="ChEBI" id="CHEBI:29105"/>
        <label>1</label>
    </ligand>
</feature>
<name>A0A0P1EWA9_9RHOB</name>
<evidence type="ECO:0000256" key="2">
    <source>
        <dbReference type="ARBA" id="ARBA00004963"/>
    </source>
</evidence>
<evidence type="ECO:0000256" key="6">
    <source>
        <dbReference type="ARBA" id="ARBA00022833"/>
    </source>
</evidence>
<dbReference type="UniPathway" id="UPA00619">
    <property type="reaction ID" value="UER00676"/>
</dbReference>
<feature type="binding site" evidence="7">
    <location>
        <position position="130"/>
    </location>
    <ligand>
        <name>Zn(2+)</name>
        <dbReference type="ChEBI" id="CHEBI:29105"/>
        <label>2</label>
    </ligand>
</feature>
<evidence type="ECO:0000256" key="3">
    <source>
        <dbReference type="ARBA" id="ARBA00006759"/>
    </source>
</evidence>
<evidence type="ECO:0000256" key="5">
    <source>
        <dbReference type="ARBA" id="ARBA00022801"/>
    </source>
</evidence>
<feature type="binding site" evidence="7">
    <location>
        <position position="113"/>
    </location>
    <ligand>
        <name>Zn(2+)</name>
        <dbReference type="ChEBI" id="CHEBI:29105"/>
        <label>1</label>
    </ligand>
</feature>
<gene>
    <name evidence="7 9" type="primary">gloB</name>
    <name evidence="9" type="ORF">THS5294_00492</name>
</gene>
<evidence type="ECO:0000259" key="8">
    <source>
        <dbReference type="SMART" id="SM00849"/>
    </source>
</evidence>
<dbReference type="PANTHER" id="PTHR43705">
    <property type="entry name" value="HYDROXYACYLGLUTATHIONE HYDROLASE"/>
    <property type="match status" value="1"/>
</dbReference>
<dbReference type="GO" id="GO:0046872">
    <property type="term" value="F:metal ion binding"/>
    <property type="evidence" value="ECO:0007669"/>
    <property type="project" value="UniProtKB-KW"/>
</dbReference>
<feature type="binding site" evidence="7">
    <location>
        <position position="130"/>
    </location>
    <ligand>
        <name>Zn(2+)</name>
        <dbReference type="ChEBI" id="CHEBI:29105"/>
        <label>1</label>
    </ligand>
</feature>
<dbReference type="CDD" id="cd07723">
    <property type="entry name" value="hydroxyacylglutathione_hydrolase_MBL-fold"/>
    <property type="match status" value="1"/>
</dbReference>
<dbReference type="eggNOG" id="COG0491">
    <property type="taxonomic scope" value="Bacteria"/>
</dbReference>
<comment type="catalytic activity">
    <reaction evidence="1 7">
        <text>an S-(2-hydroxyacyl)glutathione + H2O = a 2-hydroxy carboxylate + glutathione + H(+)</text>
        <dbReference type="Rhea" id="RHEA:21864"/>
        <dbReference type="ChEBI" id="CHEBI:15377"/>
        <dbReference type="ChEBI" id="CHEBI:15378"/>
        <dbReference type="ChEBI" id="CHEBI:57925"/>
        <dbReference type="ChEBI" id="CHEBI:58896"/>
        <dbReference type="ChEBI" id="CHEBI:71261"/>
        <dbReference type="EC" id="3.1.2.6"/>
    </reaction>
</comment>
<dbReference type="Gene3D" id="3.60.15.10">
    <property type="entry name" value="Ribonuclease Z/Hydroxyacylglutathione hydrolase-like"/>
    <property type="match status" value="1"/>
</dbReference>
<evidence type="ECO:0000313" key="9">
    <source>
        <dbReference type="EMBL" id="CUH59209.1"/>
    </source>
</evidence>
<dbReference type="AlphaFoldDB" id="A0A0P1EWA9"/>
<evidence type="ECO:0000313" key="10">
    <source>
        <dbReference type="Proteomes" id="UP000051298"/>
    </source>
</evidence>
<dbReference type="PANTHER" id="PTHR43705:SF1">
    <property type="entry name" value="HYDROXYACYLGLUTATHIONE HYDROLASE GLOB"/>
    <property type="match status" value="1"/>
</dbReference>
<dbReference type="SMART" id="SM00849">
    <property type="entry name" value="Lactamase_B"/>
    <property type="match status" value="1"/>
</dbReference>
<dbReference type="RefSeq" id="WP_058122495.1">
    <property type="nucleotide sequence ID" value="NZ_CYRX01000009.1"/>
</dbReference>
<evidence type="ECO:0000256" key="4">
    <source>
        <dbReference type="ARBA" id="ARBA00022723"/>
    </source>
</evidence>
<keyword evidence="4 7" id="KW-0479">Metal-binding</keyword>
<feature type="binding site" evidence="7">
    <location>
        <position position="56"/>
    </location>
    <ligand>
        <name>Zn(2+)</name>
        <dbReference type="ChEBI" id="CHEBI:29105"/>
        <label>1</label>
    </ligand>
</feature>
<dbReference type="InterPro" id="IPR035680">
    <property type="entry name" value="Clx_II_MBL"/>
</dbReference>
<dbReference type="GO" id="GO:0004416">
    <property type="term" value="F:hydroxyacylglutathione hydrolase activity"/>
    <property type="evidence" value="ECO:0007669"/>
    <property type="project" value="UniProtKB-UniRule"/>
</dbReference>
<feature type="binding site" evidence="7">
    <location>
        <position position="168"/>
    </location>
    <ligand>
        <name>Zn(2+)</name>
        <dbReference type="ChEBI" id="CHEBI:29105"/>
        <label>2</label>
    </ligand>
</feature>
<accession>A0A0P1EWA9</accession>